<evidence type="ECO:0000256" key="2">
    <source>
        <dbReference type="ARBA" id="ARBA00022803"/>
    </source>
</evidence>
<dbReference type="EMBL" id="CAJNOI010000695">
    <property type="protein sequence ID" value="CAF1331165.1"/>
    <property type="molecule type" value="Genomic_DNA"/>
</dbReference>
<keyword evidence="2 3" id="KW-0802">TPR repeat</keyword>
<evidence type="ECO:0000313" key="7">
    <source>
        <dbReference type="EMBL" id="CAF1589515.1"/>
    </source>
</evidence>
<name>A0A815ZTP1_9BILA</name>
<dbReference type="OrthoDB" id="286233at2759"/>
<evidence type="ECO:0000313" key="6">
    <source>
        <dbReference type="EMBL" id="CAF1331165.1"/>
    </source>
</evidence>
<dbReference type="PANTHER" id="PTHR45641:SF1">
    <property type="entry name" value="AAA+ ATPASE DOMAIN-CONTAINING PROTEIN"/>
    <property type="match status" value="1"/>
</dbReference>
<dbReference type="Pfam" id="PF13424">
    <property type="entry name" value="TPR_12"/>
    <property type="match status" value="4"/>
</dbReference>
<evidence type="ECO:0000256" key="4">
    <source>
        <dbReference type="SAM" id="MobiDB-lite"/>
    </source>
</evidence>
<feature type="repeat" description="TPR" evidence="3">
    <location>
        <begin position="426"/>
        <end position="459"/>
    </location>
</feature>
<feature type="repeat" description="TPR" evidence="3">
    <location>
        <begin position="738"/>
        <end position="771"/>
    </location>
</feature>
<proteinExistence type="predicted"/>
<evidence type="ECO:0000313" key="8">
    <source>
        <dbReference type="Proteomes" id="UP000663832"/>
    </source>
</evidence>
<comment type="caution">
    <text evidence="7">The sequence shown here is derived from an EMBL/GenBank/DDBJ whole genome shotgun (WGS) entry which is preliminary data.</text>
</comment>
<feature type="repeat" description="TPR" evidence="3">
    <location>
        <begin position="505"/>
        <end position="538"/>
    </location>
</feature>
<dbReference type="EMBL" id="CAJNOM010001063">
    <property type="protein sequence ID" value="CAF1589515.1"/>
    <property type="molecule type" value="Genomic_DNA"/>
</dbReference>
<dbReference type="PANTHER" id="PTHR45641">
    <property type="entry name" value="TETRATRICOPEPTIDE REPEAT PROTEIN (AFU_ORTHOLOGUE AFUA_6G03870)"/>
    <property type="match status" value="1"/>
</dbReference>
<organism evidence="7 8">
    <name type="scientific">Adineta steineri</name>
    <dbReference type="NCBI Taxonomy" id="433720"/>
    <lineage>
        <taxon>Eukaryota</taxon>
        <taxon>Metazoa</taxon>
        <taxon>Spiralia</taxon>
        <taxon>Gnathifera</taxon>
        <taxon>Rotifera</taxon>
        <taxon>Eurotatoria</taxon>
        <taxon>Bdelloidea</taxon>
        <taxon>Adinetida</taxon>
        <taxon>Adinetidae</taxon>
        <taxon>Adineta</taxon>
    </lineage>
</organism>
<dbReference type="PROSITE" id="PS50293">
    <property type="entry name" value="TPR_REGION"/>
    <property type="match status" value="1"/>
</dbReference>
<dbReference type="InterPro" id="IPR011990">
    <property type="entry name" value="TPR-like_helical_dom_sf"/>
</dbReference>
<dbReference type="Gene3D" id="1.25.40.10">
    <property type="entry name" value="Tetratricopeptide repeat domain"/>
    <property type="match status" value="3"/>
</dbReference>
<dbReference type="SUPFAM" id="SSF56399">
    <property type="entry name" value="ADP-ribosylation"/>
    <property type="match status" value="1"/>
</dbReference>
<feature type="repeat" description="TPR" evidence="3">
    <location>
        <begin position="463"/>
        <end position="496"/>
    </location>
</feature>
<protein>
    <recommendedName>
        <fullName evidence="5">ADP ribosyltransferase domain-containing protein</fullName>
    </recommendedName>
</protein>
<dbReference type="GO" id="GO:0005576">
    <property type="term" value="C:extracellular region"/>
    <property type="evidence" value="ECO:0007669"/>
    <property type="project" value="InterPro"/>
</dbReference>
<evidence type="ECO:0000256" key="1">
    <source>
        <dbReference type="ARBA" id="ARBA00022737"/>
    </source>
</evidence>
<dbReference type="SMART" id="SM00028">
    <property type="entry name" value="TPR"/>
    <property type="match status" value="8"/>
</dbReference>
<feature type="domain" description="ADP ribosyltransferase" evidence="5">
    <location>
        <begin position="229"/>
        <end position="398"/>
    </location>
</feature>
<evidence type="ECO:0000259" key="5">
    <source>
        <dbReference type="Pfam" id="PF03496"/>
    </source>
</evidence>
<dbReference type="InterPro" id="IPR019734">
    <property type="entry name" value="TPR_rpt"/>
</dbReference>
<feature type="repeat" description="TPR" evidence="3">
    <location>
        <begin position="696"/>
        <end position="729"/>
    </location>
</feature>
<gene>
    <name evidence="6" type="ORF">BJG266_LOCUS33890</name>
    <name evidence="7" type="ORF">QVE165_LOCUS51057</name>
</gene>
<sequence>MNSRKLTATNESDGAINKYPFPEDAERRRRTNIQRMQNVLLIWLDSNIDETNDDCKNTIKQLRRAINDTNIFTDGDQCLEFIKTIVDKKACMIISGSLGKHIVPRVHNMSQVDSIFIFCDNEKQHEQWAKDWPKVKGVFTGITLICKALKSAAHQCEQNAIPMSFVRSNKKLDQLDPSFMYTVLIKEILLTIDFEKKHIQDYIDHCRGVFVDNEEETVNIKRFEDEYHDKKPVYWYTCHMFLYPMLNRALRLMDGDIITRMGFFIADLHRNIEQLHKEQYVGKTATDTFTLYRGQGLSNTDFERMMIAKGGLVSFNNFLSTSENIKVSLGFAQDATTNPDQMGVLFIIQIDPGQSTTPFASIASISAMKREKEVLFSMHSVFRIHDIKQTDGNDRLYQVNLELTADNDPELSRLTDYIREKNFPGKEGWYRLGSVLHKMGQFTKAEDIYQVLLRQTDDDEHTARLYRQLGLIKRVQGKYEEALSNLQKAFKIRQQSLPLNHTELADSYDDVGNVHDNMGNYPIALSSHKKALEIRQQTLPPDHFDLASSYNNISNVHYNMGDYPEALSFQEKALKISKKSLPPNHPDLALIYGNIGEVHNIMGNYSEALSFHEMALDIRQQSLPPNHPDLAISYNNTGSMHKIMGSYPEALSYYQKALEISKQSLSPNHPHLAMFYNNIALEIRQQSLPSNHLDLATSYNNIGIVHVSMENYTEALSSYEKALEIQHQSLPPNDPDLAASYNNIGNVHKQMGNYLEARTCYEHVIQIVQQSLPSNDPDFENIEKTSKM</sequence>
<accession>A0A815ZTP1</accession>
<dbReference type="AlphaFoldDB" id="A0A815ZTP1"/>
<feature type="repeat" description="TPR" evidence="3">
    <location>
        <begin position="631"/>
        <end position="664"/>
    </location>
</feature>
<keyword evidence="1" id="KW-0677">Repeat</keyword>
<feature type="repeat" description="TPR" evidence="3">
    <location>
        <begin position="589"/>
        <end position="622"/>
    </location>
</feature>
<keyword evidence="8" id="KW-1185">Reference proteome</keyword>
<dbReference type="Proteomes" id="UP000663832">
    <property type="component" value="Unassembled WGS sequence"/>
</dbReference>
<dbReference type="InterPro" id="IPR003540">
    <property type="entry name" value="ADP-ribosyltransferase"/>
</dbReference>
<reference evidence="7" key="1">
    <citation type="submission" date="2021-02" db="EMBL/GenBank/DDBJ databases">
        <authorList>
            <person name="Nowell W R."/>
        </authorList>
    </citation>
    <scope>NUCLEOTIDE SEQUENCE</scope>
</reference>
<dbReference type="SUPFAM" id="SSF48452">
    <property type="entry name" value="TPR-like"/>
    <property type="match status" value="2"/>
</dbReference>
<feature type="region of interest" description="Disordered" evidence="4">
    <location>
        <begin position="1"/>
        <end position="23"/>
    </location>
</feature>
<evidence type="ECO:0000256" key="3">
    <source>
        <dbReference type="PROSITE-ProRule" id="PRU00339"/>
    </source>
</evidence>
<dbReference type="Pfam" id="PF13176">
    <property type="entry name" value="TPR_7"/>
    <property type="match status" value="1"/>
</dbReference>
<feature type="compositionally biased region" description="Polar residues" evidence="4">
    <location>
        <begin position="1"/>
        <end position="12"/>
    </location>
</feature>
<dbReference type="Gene3D" id="3.90.176.10">
    <property type="entry name" value="Toxin ADP-ribosyltransferase, Chain A, domain 1"/>
    <property type="match status" value="1"/>
</dbReference>
<dbReference type="Pfam" id="PF03496">
    <property type="entry name" value="ADPrib_exo_Tox"/>
    <property type="match status" value="1"/>
</dbReference>
<dbReference type="PROSITE" id="PS51996">
    <property type="entry name" value="TR_MART"/>
    <property type="match status" value="1"/>
</dbReference>
<dbReference type="Proteomes" id="UP000663877">
    <property type="component" value="Unassembled WGS sequence"/>
</dbReference>
<feature type="repeat" description="TPR" evidence="3">
    <location>
        <begin position="547"/>
        <end position="580"/>
    </location>
</feature>
<dbReference type="PROSITE" id="PS50005">
    <property type="entry name" value="TPR"/>
    <property type="match status" value="8"/>
</dbReference>